<accession>G7VCA1</accession>
<dbReference type="PROSITE" id="PS51318">
    <property type="entry name" value="TAT"/>
    <property type="match status" value="1"/>
</dbReference>
<dbReference type="PANTHER" id="PTHR30222:SF17">
    <property type="entry name" value="SPERMIDINE_PUTRESCINE-BINDING PERIPLASMIC PROTEIN"/>
    <property type="match status" value="1"/>
</dbReference>
<sequence>MVTRRQLLIAAGAAAVLAAVGGGLLLTRKPAEAQGTATTTSATPTSTTTTTATTPTPKRGGELAVYNYSYYIDKDLLPEFEKEYGIKVVYQEFESGEEAYAALLRGGGGYDLVVLPDTYLKEMIKGGYVRKIDHNKLTNLGNVDPAFFENPNDPGLQYSVPYAFGTTGFAVNYYAMKADVGRLEKWGDLFDAAILEKIGNRVAMLEEFIEPVMAAKYALGIDPDDWSEGAVNKVIDLLKKQKPYIRGYLGISQIVPALAAGELWVSQIWSGDAATARDEFTKTAGQANADKFEYVLPKPKTHRWVDFMVIPRDAKNVEAAYLFIDFLLRPENSARIVKASNYPTALKRQLLAKYLDPDILNDPTVFPPESAQLIHLNYTEEMIKAVEKISYAVKG</sequence>
<dbReference type="EMBL" id="CP003098">
    <property type="protein sequence ID" value="AET33787.1"/>
    <property type="molecule type" value="Genomic_DNA"/>
</dbReference>
<dbReference type="OrthoDB" id="30917at2157"/>
<dbReference type="PANTHER" id="PTHR30222">
    <property type="entry name" value="SPERMIDINE/PUTRESCINE-BINDING PERIPLASMIC PROTEIN"/>
    <property type="match status" value="1"/>
</dbReference>
<dbReference type="CDD" id="cd13590">
    <property type="entry name" value="PBP2_PotD_PotF_like"/>
    <property type="match status" value="1"/>
</dbReference>
<evidence type="ECO:0000256" key="1">
    <source>
        <dbReference type="ARBA" id="ARBA00004418"/>
    </source>
</evidence>
<dbReference type="HOGENOM" id="CLU_026974_1_4_2"/>
<dbReference type="GO" id="GO:0019808">
    <property type="term" value="F:polyamine binding"/>
    <property type="evidence" value="ECO:0007669"/>
    <property type="project" value="InterPro"/>
</dbReference>
<evidence type="ECO:0000313" key="7">
    <source>
        <dbReference type="Proteomes" id="UP000005867"/>
    </source>
</evidence>
<dbReference type="RefSeq" id="WP_014289612.1">
    <property type="nucleotide sequence ID" value="NC_016645.1"/>
</dbReference>
<dbReference type="GO" id="GO:0042597">
    <property type="term" value="C:periplasmic space"/>
    <property type="evidence" value="ECO:0007669"/>
    <property type="project" value="UniProtKB-SubCell"/>
</dbReference>
<keyword evidence="7" id="KW-1185">Reference proteome</keyword>
<reference evidence="6 7" key="1">
    <citation type="journal article" date="2012" name="J. Bacteriol.">
        <title>Complete genome sequence of strain 1860, a crenarchaeon of the genus pyrobaculum able to grow with various electron acceptors.</title>
        <authorList>
            <person name="Mardanov A.V."/>
            <person name="Gumerov V.M."/>
            <person name="Slobodkina G.B."/>
            <person name="Beletsky A.V."/>
            <person name="Bonch-Osmolovskaya E.A."/>
            <person name="Ravin N.V."/>
            <person name="Skryabin K.G."/>
        </authorList>
    </citation>
    <scope>NUCLEOTIDE SEQUENCE [LARGE SCALE GENOMIC DNA]</scope>
    <source>
        <strain evidence="6 7">1860</strain>
    </source>
</reference>
<evidence type="ECO:0000256" key="4">
    <source>
        <dbReference type="ARBA" id="ARBA00022764"/>
    </source>
</evidence>
<keyword evidence="3" id="KW-0732">Signal</keyword>
<dbReference type="Pfam" id="PF13416">
    <property type="entry name" value="SBP_bac_8"/>
    <property type="match status" value="1"/>
</dbReference>
<feature type="region of interest" description="Disordered" evidence="5">
    <location>
        <begin position="33"/>
        <end position="58"/>
    </location>
</feature>
<evidence type="ECO:0000313" key="6">
    <source>
        <dbReference type="EMBL" id="AET33787.1"/>
    </source>
</evidence>
<proteinExistence type="predicted"/>
<dbReference type="InterPro" id="IPR006059">
    <property type="entry name" value="SBP"/>
</dbReference>
<evidence type="ECO:0000256" key="3">
    <source>
        <dbReference type="ARBA" id="ARBA00022729"/>
    </source>
</evidence>
<feature type="compositionally biased region" description="Low complexity" evidence="5">
    <location>
        <begin position="36"/>
        <end position="57"/>
    </location>
</feature>
<dbReference type="Gene3D" id="3.40.190.10">
    <property type="entry name" value="Periplasmic binding protein-like II"/>
    <property type="match status" value="2"/>
</dbReference>
<dbReference type="GeneID" id="11594003"/>
<dbReference type="GO" id="GO:0015846">
    <property type="term" value="P:polyamine transport"/>
    <property type="evidence" value="ECO:0007669"/>
    <property type="project" value="InterPro"/>
</dbReference>
<dbReference type="InterPro" id="IPR006311">
    <property type="entry name" value="TAT_signal"/>
</dbReference>
<keyword evidence="2" id="KW-0813">Transport</keyword>
<dbReference type="eggNOG" id="arCOG00220">
    <property type="taxonomic scope" value="Archaea"/>
</dbReference>
<comment type="subcellular location">
    <subcellularLocation>
        <location evidence="1">Periplasm</location>
    </subcellularLocation>
</comment>
<gene>
    <name evidence="6" type="ORF">P186_2401</name>
</gene>
<evidence type="ECO:0000256" key="2">
    <source>
        <dbReference type="ARBA" id="ARBA00022448"/>
    </source>
</evidence>
<dbReference type="Proteomes" id="UP000005867">
    <property type="component" value="Chromosome"/>
</dbReference>
<dbReference type="InterPro" id="IPR001188">
    <property type="entry name" value="Sperm_putr-bd"/>
</dbReference>
<dbReference type="KEGG" id="pyr:P186_2401"/>
<evidence type="ECO:0000256" key="5">
    <source>
        <dbReference type="SAM" id="MobiDB-lite"/>
    </source>
</evidence>
<organism evidence="6 7">
    <name type="scientific">Pyrobaculum ferrireducens</name>
    <dbReference type="NCBI Taxonomy" id="1104324"/>
    <lineage>
        <taxon>Archaea</taxon>
        <taxon>Thermoproteota</taxon>
        <taxon>Thermoprotei</taxon>
        <taxon>Thermoproteales</taxon>
        <taxon>Thermoproteaceae</taxon>
        <taxon>Pyrobaculum</taxon>
    </lineage>
</organism>
<dbReference type="STRING" id="1104324.P186_2401"/>
<dbReference type="BioCyc" id="PSP1104324:GJSN-2347-MONOMER"/>
<protein>
    <submittedName>
        <fullName evidence="6">Putrescine/spermidine binding protein, conjectural</fullName>
    </submittedName>
</protein>
<dbReference type="AlphaFoldDB" id="G7VCA1"/>
<name>G7VCA1_9CREN</name>
<dbReference type="PRINTS" id="PR00909">
    <property type="entry name" value="SPERMDNBNDNG"/>
</dbReference>
<dbReference type="PIRSF" id="PIRSF019574">
    <property type="entry name" value="Periplasmic_polyamine_BP"/>
    <property type="match status" value="1"/>
</dbReference>
<keyword evidence="4" id="KW-0574">Periplasm</keyword>
<dbReference type="SUPFAM" id="SSF53850">
    <property type="entry name" value="Periplasmic binding protein-like II"/>
    <property type="match status" value="1"/>
</dbReference>